<dbReference type="SUPFAM" id="SSF53448">
    <property type="entry name" value="Nucleotide-diphospho-sugar transferases"/>
    <property type="match status" value="1"/>
</dbReference>
<dbReference type="InterPro" id="IPR029044">
    <property type="entry name" value="Nucleotide-diphossugar_trans"/>
</dbReference>
<keyword evidence="3" id="KW-0472">Membrane</keyword>
<dbReference type="Proteomes" id="UP000253941">
    <property type="component" value="Unassembled WGS sequence"/>
</dbReference>
<comment type="caution">
    <text evidence="5">The sequence shown here is derived from an EMBL/GenBank/DDBJ whole genome shotgun (WGS) entry which is preliminary data.</text>
</comment>
<evidence type="ECO:0000313" key="5">
    <source>
        <dbReference type="EMBL" id="RDD60827.1"/>
    </source>
</evidence>
<feature type="transmembrane region" description="Helical" evidence="3">
    <location>
        <begin position="230"/>
        <end position="251"/>
    </location>
</feature>
<accession>A0A369T9I0</accession>
<feature type="domain" description="MobA-like NTP transferase" evidence="4">
    <location>
        <begin position="57"/>
        <end position="176"/>
    </location>
</feature>
<dbReference type="Gene3D" id="3.90.550.10">
    <property type="entry name" value="Spore Coat Polysaccharide Biosynthesis Protein SpsA, Chain A"/>
    <property type="match status" value="1"/>
</dbReference>
<feature type="region of interest" description="Disordered" evidence="2">
    <location>
        <begin position="1"/>
        <end position="23"/>
    </location>
</feature>
<proteinExistence type="predicted"/>
<evidence type="ECO:0000259" key="4">
    <source>
        <dbReference type="Pfam" id="PF12804"/>
    </source>
</evidence>
<reference evidence="5 6" key="1">
    <citation type="submission" date="2018-07" db="EMBL/GenBank/DDBJ databases">
        <title>Venubactetium sediminum gen. nov., sp. nov., isolated from a marine solar saltern.</title>
        <authorList>
            <person name="Wang S."/>
        </authorList>
    </citation>
    <scope>NUCLEOTIDE SEQUENCE [LARGE SCALE GENOMIC DNA]</scope>
    <source>
        <strain evidence="5 6">WD2A32</strain>
    </source>
</reference>
<protein>
    <submittedName>
        <fullName evidence="5">MobA-like NTP transferase domain containing protein</fullName>
    </submittedName>
</protein>
<evidence type="ECO:0000256" key="2">
    <source>
        <dbReference type="SAM" id="MobiDB-lite"/>
    </source>
</evidence>
<keyword evidence="3" id="KW-1133">Transmembrane helix</keyword>
<organism evidence="5 6">
    <name type="scientific">Ferruginivarius sediminum</name>
    <dbReference type="NCBI Taxonomy" id="2661937"/>
    <lineage>
        <taxon>Bacteria</taxon>
        <taxon>Pseudomonadati</taxon>
        <taxon>Pseudomonadota</taxon>
        <taxon>Alphaproteobacteria</taxon>
        <taxon>Rhodospirillales</taxon>
        <taxon>Rhodospirillaceae</taxon>
        <taxon>Ferruginivarius</taxon>
    </lineage>
</organism>
<evidence type="ECO:0000256" key="3">
    <source>
        <dbReference type="SAM" id="Phobius"/>
    </source>
</evidence>
<keyword evidence="6" id="KW-1185">Reference proteome</keyword>
<sequence length="303" mass="31626">MDSGGQHADPPPDRDDGWRGLSPLPHLWKGAGVSAPRPAVLVLAGSRAGPDPVAEAGGRSCKAFVQIGGRPMLERVIAALEASGCVGDISVALDAAAPTDVEAPALAKRMAAGEISRADPARTPSRSVLQAFDALPAGTPLIVTTADHPLLTAQMVAEFVRKAVDSGAEAAAALAPTELIDATYPDARRTRLKFRDGGYSGCNLFCFRGAGARNVLTFWGRMEARRKRPWRLAMALGPLTLVAYALGLLTLKGALRRLGRKAGADLHAVILPQAEAAIDVDKLEDLRLVERILGAGDAGQLAG</sequence>
<keyword evidence="3" id="KW-0812">Transmembrane</keyword>
<name>A0A369T9I0_9PROT</name>
<evidence type="ECO:0000256" key="1">
    <source>
        <dbReference type="ARBA" id="ARBA00022842"/>
    </source>
</evidence>
<evidence type="ECO:0000313" key="6">
    <source>
        <dbReference type="Proteomes" id="UP000253941"/>
    </source>
</evidence>
<gene>
    <name evidence="5" type="ORF">DRB17_15965</name>
</gene>
<dbReference type="AlphaFoldDB" id="A0A369T9I0"/>
<dbReference type="Pfam" id="PF12804">
    <property type="entry name" value="NTP_transf_3"/>
    <property type="match status" value="1"/>
</dbReference>
<dbReference type="GO" id="GO:0016779">
    <property type="term" value="F:nucleotidyltransferase activity"/>
    <property type="evidence" value="ECO:0007669"/>
    <property type="project" value="UniProtKB-ARBA"/>
</dbReference>
<keyword evidence="5" id="KW-0808">Transferase</keyword>
<dbReference type="EMBL" id="QPMH01000019">
    <property type="protein sequence ID" value="RDD60827.1"/>
    <property type="molecule type" value="Genomic_DNA"/>
</dbReference>
<dbReference type="InterPro" id="IPR025877">
    <property type="entry name" value="MobA-like_NTP_Trfase"/>
</dbReference>
<keyword evidence="1" id="KW-0460">Magnesium</keyword>